<gene>
    <name evidence="7" type="ORF">KUTeg_005369</name>
</gene>
<dbReference type="PANTHER" id="PTHR11618:SF13">
    <property type="entry name" value="TRANSCRIPTION INITIATION FACTOR IIB"/>
    <property type="match status" value="1"/>
</dbReference>
<feature type="region of interest" description="Disordered" evidence="5">
    <location>
        <begin position="301"/>
        <end position="343"/>
    </location>
</feature>
<name>A0ABQ9FJK2_TEGGR</name>
<dbReference type="EMBL" id="JARBDR010000246">
    <property type="protein sequence ID" value="KAJ8317465.1"/>
    <property type="molecule type" value="Genomic_DNA"/>
</dbReference>
<evidence type="ECO:0000313" key="7">
    <source>
        <dbReference type="EMBL" id="KAJ8317465.1"/>
    </source>
</evidence>
<organism evidence="7 8">
    <name type="scientific">Tegillarca granosa</name>
    <name type="common">Malaysian cockle</name>
    <name type="synonym">Anadara granosa</name>
    <dbReference type="NCBI Taxonomy" id="220873"/>
    <lineage>
        <taxon>Eukaryota</taxon>
        <taxon>Metazoa</taxon>
        <taxon>Spiralia</taxon>
        <taxon>Lophotrochozoa</taxon>
        <taxon>Mollusca</taxon>
        <taxon>Bivalvia</taxon>
        <taxon>Autobranchia</taxon>
        <taxon>Pteriomorphia</taxon>
        <taxon>Arcoida</taxon>
        <taxon>Arcoidea</taxon>
        <taxon>Arcidae</taxon>
        <taxon>Tegillarca</taxon>
    </lineage>
</organism>
<dbReference type="Gene3D" id="1.10.472.10">
    <property type="entry name" value="Cyclin-like"/>
    <property type="match status" value="1"/>
</dbReference>
<accession>A0ABQ9FJK2</accession>
<keyword evidence="3" id="KW-0805">Transcription regulation</keyword>
<reference evidence="7 8" key="1">
    <citation type="submission" date="2022-12" db="EMBL/GenBank/DDBJ databases">
        <title>Chromosome-level genome of Tegillarca granosa.</title>
        <authorList>
            <person name="Kim J."/>
        </authorList>
    </citation>
    <scope>NUCLEOTIDE SEQUENCE [LARGE SCALE GENOMIC DNA]</scope>
    <source>
        <strain evidence="7">Teg-2019</strain>
        <tissue evidence="7">Adductor muscle</tissue>
    </source>
</reference>
<feature type="compositionally biased region" description="Basic and acidic residues" evidence="5">
    <location>
        <begin position="316"/>
        <end position="331"/>
    </location>
</feature>
<evidence type="ECO:0000256" key="1">
    <source>
        <dbReference type="ARBA" id="ARBA00022771"/>
    </source>
</evidence>
<proteinExistence type="predicted"/>
<dbReference type="InterPro" id="IPR054078">
    <property type="entry name" value="BRF2-like_C"/>
</dbReference>
<comment type="caution">
    <text evidence="7">The sequence shown here is derived from an EMBL/GenBank/DDBJ whole genome shotgun (WGS) entry which is preliminary data.</text>
</comment>
<evidence type="ECO:0000256" key="5">
    <source>
        <dbReference type="SAM" id="MobiDB-lite"/>
    </source>
</evidence>
<dbReference type="Proteomes" id="UP001217089">
    <property type="component" value="Unassembled WGS sequence"/>
</dbReference>
<evidence type="ECO:0000256" key="3">
    <source>
        <dbReference type="ARBA" id="ARBA00023015"/>
    </source>
</evidence>
<dbReference type="InterPro" id="IPR036915">
    <property type="entry name" value="Cyclin-like_sf"/>
</dbReference>
<evidence type="ECO:0000256" key="2">
    <source>
        <dbReference type="ARBA" id="ARBA00022833"/>
    </source>
</evidence>
<sequence>MVQPFDFVLDRQFLMFPAQVKKKQSTEMENPCCPVCGENAIVDDVSGEHNITVCGECGSILSEFNLTTDGATDVGYQHEGSTVDNFYAIAPKYTGNSIKEYQTKGKVMGKKVAKNACCVLNFTKGMTDYACNLYSEVFIDKEFHIRSLESKKYVSYACVYITIRIFDRPVTLKEFCGIFNLPVYKVAAFMKLICDKLWLSTGRHRDNLITAAVYFAWIADDVVHNKSVTLRDFCKQYSFDFSLTVKKRLKEMKEILTALTHNLPWARYKGRREFVFVNLIDTLRYQKSLIHASGHNISVNENSSIEEESSEEIDSEGIKNKRKSEDLEKENQVFLPPSCKKSK</sequence>
<keyword evidence="4" id="KW-0804">Transcription</keyword>
<evidence type="ECO:0000313" key="8">
    <source>
        <dbReference type="Proteomes" id="UP001217089"/>
    </source>
</evidence>
<keyword evidence="2" id="KW-0862">Zinc</keyword>
<dbReference type="Pfam" id="PF21886">
    <property type="entry name" value="BRF2-like_C_cyclin_rpt"/>
    <property type="match status" value="1"/>
</dbReference>
<feature type="domain" description="BRF2-like C-terminal" evidence="6">
    <location>
        <begin position="194"/>
        <end position="285"/>
    </location>
</feature>
<protein>
    <recommendedName>
        <fullName evidence="6">BRF2-like C-terminal domain-containing protein</fullName>
    </recommendedName>
</protein>
<keyword evidence="1" id="KW-0863">Zinc-finger</keyword>
<keyword evidence="8" id="KW-1185">Reference proteome</keyword>
<evidence type="ECO:0000256" key="4">
    <source>
        <dbReference type="ARBA" id="ARBA00023163"/>
    </source>
</evidence>
<feature type="compositionally biased region" description="Acidic residues" evidence="5">
    <location>
        <begin position="304"/>
        <end position="315"/>
    </location>
</feature>
<evidence type="ECO:0000259" key="6">
    <source>
        <dbReference type="Pfam" id="PF21886"/>
    </source>
</evidence>
<dbReference type="PANTHER" id="PTHR11618">
    <property type="entry name" value="TRANSCRIPTION INITIATION FACTOR IIB-RELATED"/>
    <property type="match status" value="1"/>
</dbReference>
<keyword evidence="1" id="KW-0479">Metal-binding</keyword>
<dbReference type="InterPro" id="IPR000812">
    <property type="entry name" value="TFIIB"/>
</dbReference>
<dbReference type="SUPFAM" id="SSF47954">
    <property type="entry name" value="Cyclin-like"/>
    <property type="match status" value="1"/>
</dbReference>